<feature type="transmembrane region" description="Helical" evidence="7">
    <location>
        <begin position="21"/>
        <end position="43"/>
    </location>
</feature>
<feature type="transmembrane region" description="Helical" evidence="7">
    <location>
        <begin position="804"/>
        <end position="824"/>
    </location>
</feature>
<sequence length="836" mass="86936">MSVVLVALRLARRNAWRSRGRSALIMVMIGLPVLVITGVFTLIETMNVTPREGLVAELGTADARLVQTPEGTVLQQQPDGASWSTGGDDDGAAAPELGAAEVAALLGPGTRLIPFSTGVLRLGTERVDALETDLRDPLTRGMLTLGEGRFPAAREVAVTPALGLRPGDLLRPSGAAPLTVVGVVEHPHRPSLREVVGPDLPLAPLNDFWTPDPNMYGPGWLADTAKPVSWTDVSTLNSAGLYITSRATLPDSPRTLVRFSPLDVQHTVGLGAMVIMVVLETVLLAGPAFAVGLRRRRTELAEIAAQGGSAGHLRTIVLADGLVLGGAATLVATALGIGAGVLGARVVARWGGQAGPAEVPWAPVLGVAVLGLIAGIVAALVPAVQAARQDTATVLAGRASAVADRPGWPLAGAVLVLAGLGATVVARRQPGSVWVWASAVLVMIGLVVLTPWLVRFTGRVATRLRLPLRVSVRDAVRHRSRTASAVAAVMAVTATVVAMGIGAYSEYTDRRNAYTSARPTGMLAIWGGNMGDAAWNRLRAETARRLPGVPLAGGYHAKDAQGHRYALRYTVRWNGTRTRRTAAIGDQALLRLLQGRHDPQAAAALASGKAVVFDAAAVRDGRLTLRASSTSAPARKLEVPAVLATPADEHQGGALLPRTLAEQAGFTTAERQLYVMHRLPAYSTLSRDLAKVTPRVTVASEEGYRNVPDPGVWGWLGGALVLVVGGTLAATRLAAADTRPERATMTAIGAPPGTIRLVVAGQALYISGLGALVGLVAGTVTGVALSRPMTTYGAGDPATIAIPWPFVIAVVVGLPALATVAALITRTRLPLARRLL</sequence>
<feature type="transmembrane region" description="Helical" evidence="7">
    <location>
        <begin position="712"/>
        <end position="735"/>
    </location>
</feature>
<dbReference type="InterPro" id="IPR050250">
    <property type="entry name" value="Macrolide_Exporter_MacB"/>
</dbReference>
<dbReference type="Proteomes" id="UP000605361">
    <property type="component" value="Unassembled WGS sequence"/>
</dbReference>
<dbReference type="EMBL" id="JADOGI010000064">
    <property type="protein sequence ID" value="MBF8188352.1"/>
    <property type="molecule type" value="Genomic_DNA"/>
</dbReference>
<keyword evidence="4 7" id="KW-1133">Transmembrane helix</keyword>
<feature type="transmembrane region" description="Helical" evidence="7">
    <location>
        <begin position="268"/>
        <end position="293"/>
    </location>
</feature>
<dbReference type="RefSeq" id="WP_195897303.1">
    <property type="nucleotide sequence ID" value="NZ_JADOGI010000064.1"/>
</dbReference>
<feature type="domain" description="ABC3 transporter permease C-terminal" evidence="8">
    <location>
        <begin position="273"/>
        <end position="389"/>
    </location>
</feature>
<dbReference type="Pfam" id="PF02687">
    <property type="entry name" value="FtsX"/>
    <property type="match status" value="2"/>
</dbReference>
<keyword evidence="2" id="KW-1003">Cell membrane</keyword>
<evidence type="ECO:0000256" key="5">
    <source>
        <dbReference type="ARBA" id="ARBA00023136"/>
    </source>
</evidence>
<comment type="similarity">
    <text evidence="6">Belongs to the ABC-4 integral membrane protein family.</text>
</comment>
<evidence type="ECO:0000259" key="8">
    <source>
        <dbReference type="Pfam" id="PF02687"/>
    </source>
</evidence>
<feature type="transmembrane region" description="Helical" evidence="7">
    <location>
        <begin position="433"/>
        <end position="454"/>
    </location>
</feature>
<dbReference type="PANTHER" id="PTHR30572:SF4">
    <property type="entry name" value="ABC TRANSPORTER PERMEASE YTRF"/>
    <property type="match status" value="1"/>
</dbReference>
<evidence type="ECO:0000313" key="9">
    <source>
        <dbReference type="EMBL" id="MBF8188352.1"/>
    </source>
</evidence>
<protein>
    <submittedName>
        <fullName evidence="9">FtsX-like permease family protein</fullName>
    </submittedName>
</protein>
<reference evidence="9" key="1">
    <citation type="submission" date="2020-11" db="EMBL/GenBank/DDBJ databases">
        <title>Whole-genome analyses of Nonomuraea sp. K274.</title>
        <authorList>
            <person name="Veyisoglu A."/>
        </authorList>
    </citation>
    <scope>NUCLEOTIDE SEQUENCE</scope>
    <source>
        <strain evidence="9">K274</strain>
    </source>
</reference>
<keyword evidence="5 7" id="KW-0472">Membrane</keyword>
<feature type="domain" description="ABC3 transporter permease C-terminal" evidence="8">
    <location>
        <begin position="718"/>
        <end position="825"/>
    </location>
</feature>
<keyword evidence="10" id="KW-1185">Reference proteome</keyword>
<accession>A0A931A8J4</accession>
<feature type="transmembrane region" description="Helical" evidence="7">
    <location>
        <begin position="364"/>
        <end position="387"/>
    </location>
</feature>
<evidence type="ECO:0000256" key="2">
    <source>
        <dbReference type="ARBA" id="ARBA00022475"/>
    </source>
</evidence>
<evidence type="ECO:0000256" key="6">
    <source>
        <dbReference type="ARBA" id="ARBA00038076"/>
    </source>
</evidence>
<dbReference type="PANTHER" id="PTHR30572">
    <property type="entry name" value="MEMBRANE COMPONENT OF TRANSPORTER-RELATED"/>
    <property type="match status" value="1"/>
</dbReference>
<name>A0A931A8J4_9ACTN</name>
<dbReference type="GO" id="GO:0022857">
    <property type="term" value="F:transmembrane transporter activity"/>
    <property type="evidence" value="ECO:0007669"/>
    <property type="project" value="TreeGrafter"/>
</dbReference>
<dbReference type="GO" id="GO:0005886">
    <property type="term" value="C:plasma membrane"/>
    <property type="evidence" value="ECO:0007669"/>
    <property type="project" value="UniProtKB-SubCell"/>
</dbReference>
<feature type="transmembrane region" description="Helical" evidence="7">
    <location>
        <begin position="483"/>
        <end position="504"/>
    </location>
</feature>
<feature type="transmembrane region" description="Helical" evidence="7">
    <location>
        <begin position="763"/>
        <end position="784"/>
    </location>
</feature>
<organism evidence="9 10">
    <name type="scientific">Nonomuraea cypriaca</name>
    <dbReference type="NCBI Taxonomy" id="1187855"/>
    <lineage>
        <taxon>Bacteria</taxon>
        <taxon>Bacillati</taxon>
        <taxon>Actinomycetota</taxon>
        <taxon>Actinomycetes</taxon>
        <taxon>Streptosporangiales</taxon>
        <taxon>Streptosporangiaceae</taxon>
        <taxon>Nonomuraea</taxon>
    </lineage>
</organism>
<keyword evidence="3 7" id="KW-0812">Transmembrane</keyword>
<feature type="transmembrane region" description="Helical" evidence="7">
    <location>
        <begin position="408"/>
        <end position="427"/>
    </location>
</feature>
<dbReference type="AlphaFoldDB" id="A0A931A8J4"/>
<comment type="subcellular location">
    <subcellularLocation>
        <location evidence="1">Cell membrane</location>
        <topology evidence="1">Multi-pass membrane protein</topology>
    </subcellularLocation>
</comment>
<comment type="caution">
    <text evidence="9">The sequence shown here is derived from an EMBL/GenBank/DDBJ whole genome shotgun (WGS) entry which is preliminary data.</text>
</comment>
<dbReference type="InterPro" id="IPR003838">
    <property type="entry name" value="ABC3_permease_C"/>
</dbReference>
<proteinExistence type="inferred from homology"/>
<gene>
    <name evidence="9" type="ORF">ITP53_21990</name>
</gene>
<evidence type="ECO:0000256" key="4">
    <source>
        <dbReference type="ARBA" id="ARBA00022989"/>
    </source>
</evidence>
<feature type="transmembrane region" description="Helical" evidence="7">
    <location>
        <begin position="322"/>
        <end position="344"/>
    </location>
</feature>
<evidence type="ECO:0000256" key="7">
    <source>
        <dbReference type="SAM" id="Phobius"/>
    </source>
</evidence>
<evidence type="ECO:0000313" key="10">
    <source>
        <dbReference type="Proteomes" id="UP000605361"/>
    </source>
</evidence>
<evidence type="ECO:0000256" key="3">
    <source>
        <dbReference type="ARBA" id="ARBA00022692"/>
    </source>
</evidence>
<evidence type="ECO:0000256" key="1">
    <source>
        <dbReference type="ARBA" id="ARBA00004651"/>
    </source>
</evidence>